<feature type="repeat" description="ANK" evidence="3">
    <location>
        <begin position="70"/>
        <end position="102"/>
    </location>
</feature>
<dbReference type="eggNOG" id="COG0666">
    <property type="taxonomic scope" value="Bacteria"/>
</dbReference>
<dbReference type="STRING" id="402881.Plav_0015"/>
<dbReference type="Proteomes" id="UP000006377">
    <property type="component" value="Chromosome"/>
</dbReference>
<evidence type="ECO:0000313" key="6">
    <source>
        <dbReference type="Proteomes" id="UP000006377"/>
    </source>
</evidence>
<proteinExistence type="predicted"/>
<reference evidence="5 6" key="1">
    <citation type="journal article" date="2011" name="Stand. Genomic Sci.">
        <title>Complete genome sequence of Parvibaculum lavamentivorans type strain (DS-1(T)).</title>
        <authorList>
            <person name="Schleheck D."/>
            <person name="Weiss M."/>
            <person name="Pitluck S."/>
            <person name="Bruce D."/>
            <person name="Land M.L."/>
            <person name="Han S."/>
            <person name="Saunders E."/>
            <person name="Tapia R."/>
            <person name="Detter C."/>
            <person name="Brettin T."/>
            <person name="Han J."/>
            <person name="Woyke T."/>
            <person name="Goodwin L."/>
            <person name="Pennacchio L."/>
            <person name="Nolan M."/>
            <person name="Cook A.M."/>
            <person name="Kjelleberg S."/>
            <person name="Thomas T."/>
        </authorList>
    </citation>
    <scope>NUCLEOTIDE SEQUENCE [LARGE SCALE GENOMIC DNA]</scope>
    <source>
        <strain evidence="6">DS-1 / DSM 13023 / NCIMB 13966</strain>
    </source>
</reference>
<dbReference type="Gene3D" id="1.25.40.20">
    <property type="entry name" value="Ankyrin repeat-containing domain"/>
    <property type="match status" value="1"/>
</dbReference>
<dbReference type="PANTHER" id="PTHR24201">
    <property type="entry name" value="ANK_REP_REGION DOMAIN-CONTAINING PROTEIN"/>
    <property type="match status" value="1"/>
</dbReference>
<dbReference type="PROSITE" id="PS50088">
    <property type="entry name" value="ANK_REPEAT"/>
    <property type="match status" value="2"/>
</dbReference>
<organism evidence="5 6">
    <name type="scientific">Parvibaculum lavamentivorans (strain DS-1 / DSM 13023 / NCIMB 13966)</name>
    <dbReference type="NCBI Taxonomy" id="402881"/>
    <lineage>
        <taxon>Bacteria</taxon>
        <taxon>Pseudomonadati</taxon>
        <taxon>Pseudomonadota</taxon>
        <taxon>Alphaproteobacteria</taxon>
        <taxon>Hyphomicrobiales</taxon>
        <taxon>Parvibaculaceae</taxon>
        <taxon>Parvibaculum</taxon>
    </lineage>
</organism>
<dbReference type="AlphaFoldDB" id="A7HP05"/>
<feature type="signal peptide" evidence="4">
    <location>
        <begin position="1"/>
        <end position="27"/>
    </location>
</feature>
<keyword evidence="1" id="KW-0677">Repeat</keyword>
<accession>A7HP05</accession>
<dbReference type="InterPro" id="IPR050776">
    <property type="entry name" value="Ank_Repeat/CDKN_Inhibitor"/>
</dbReference>
<dbReference type="RefSeq" id="WP_011994929.1">
    <property type="nucleotide sequence ID" value="NC_009719.1"/>
</dbReference>
<evidence type="ECO:0000256" key="2">
    <source>
        <dbReference type="ARBA" id="ARBA00023043"/>
    </source>
</evidence>
<keyword evidence="6" id="KW-1185">Reference proteome</keyword>
<feature type="chain" id="PRO_5002710347" evidence="4">
    <location>
        <begin position="28"/>
        <end position="194"/>
    </location>
</feature>
<dbReference type="InterPro" id="IPR036770">
    <property type="entry name" value="Ankyrin_rpt-contain_sf"/>
</dbReference>
<evidence type="ECO:0000313" key="5">
    <source>
        <dbReference type="EMBL" id="ABS61638.1"/>
    </source>
</evidence>
<dbReference type="PROSITE" id="PS50297">
    <property type="entry name" value="ANK_REP_REGION"/>
    <property type="match status" value="2"/>
</dbReference>
<dbReference type="SMART" id="SM00248">
    <property type="entry name" value="ANK"/>
    <property type="match status" value="3"/>
</dbReference>
<dbReference type="KEGG" id="pla:Plav_0015"/>
<name>A7HP05_PARL1</name>
<dbReference type="InterPro" id="IPR002110">
    <property type="entry name" value="Ankyrin_rpt"/>
</dbReference>
<evidence type="ECO:0000256" key="4">
    <source>
        <dbReference type="SAM" id="SignalP"/>
    </source>
</evidence>
<sequence length="194" mass="20266">MTRVLPAFLLSASLLLAALFAAAPVQAMQPGGPTNYIIDNETVQAARTGDNEKLRAALVKGVSPNESGRDGIPMLILAVGNGHLSTVKMLLENGADPDRRAPDGTTPLSLAALAGRTKIAEALLEAGANPNRPGANREVPLLIATRARHSAIVEVLIRHDVDIYDTDVTGRTALDLAEENHFGEIAALLRGAGA</sequence>
<gene>
    <name evidence="5" type="ordered locus">Plav_0015</name>
</gene>
<keyword evidence="2 3" id="KW-0040">ANK repeat</keyword>
<dbReference type="SUPFAM" id="SSF48403">
    <property type="entry name" value="Ankyrin repeat"/>
    <property type="match status" value="1"/>
</dbReference>
<keyword evidence="4" id="KW-0732">Signal</keyword>
<protein>
    <submittedName>
        <fullName evidence="5">Ankyrin</fullName>
    </submittedName>
</protein>
<evidence type="ECO:0000256" key="3">
    <source>
        <dbReference type="PROSITE-ProRule" id="PRU00023"/>
    </source>
</evidence>
<evidence type="ECO:0000256" key="1">
    <source>
        <dbReference type="ARBA" id="ARBA00022737"/>
    </source>
</evidence>
<feature type="repeat" description="ANK" evidence="3">
    <location>
        <begin position="103"/>
        <end position="135"/>
    </location>
</feature>
<dbReference type="HOGENOM" id="CLU_000134_18_1_5"/>
<dbReference type="EMBL" id="CP000774">
    <property type="protein sequence ID" value="ABS61638.1"/>
    <property type="molecule type" value="Genomic_DNA"/>
</dbReference>
<dbReference type="Pfam" id="PF12796">
    <property type="entry name" value="Ank_2"/>
    <property type="match status" value="1"/>
</dbReference>